<evidence type="ECO:0000259" key="11">
    <source>
        <dbReference type="Pfam" id="PF25944"/>
    </source>
</evidence>
<sequence>MDDRTRSGGAGASDESFLREEDVDRLDAKRIPFGPAVKPRSRLRPVALLGLIILLGLAVYRIANISGSDPDKAESSSPPPQPVAAATIATGDVKVVVNALGAVTPISTVTVKPRVSGHLLEVAYKEGQLVKKGEFLAQIDPRPFELAEQQYEGQLLRDQGLLDQARTNLVRYQTLVKQASIARQQAEDQVFLVKQYEGSVKSDQAQIDNEKLNLTYAHVVSPIDGRVGLRLVDAGNYVQTTDSGIAVITQLNPISVIFTVPEDDLPQIVEQLQAGATLDATAFDRANITRLAAGKVTTLDNQIDTSTGMVKLRAEFQNPDNKLFPNQFVNVRLLVRTMRGVVTVPTNAIQHGAPGAYVYLIGADGKVTARPVELGPTDGPVAAVRSGLSAGDRVVIEGADRLREGASVTIPADADGSSEAAQPNGGGGRGNRARRSAP</sequence>
<proteinExistence type="inferred from homology"/>
<evidence type="ECO:0000256" key="4">
    <source>
        <dbReference type="ARBA" id="ARBA00022475"/>
    </source>
</evidence>
<dbReference type="Pfam" id="PF25944">
    <property type="entry name" value="Beta-barrel_RND"/>
    <property type="match status" value="1"/>
</dbReference>
<dbReference type="GO" id="GO:0030313">
    <property type="term" value="C:cell envelope"/>
    <property type="evidence" value="ECO:0007669"/>
    <property type="project" value="UniProtKB-SubCell"/>
</dbReference>
<dbReference type="InterPro" id="IPR058625">
    <property type="entry name" value="MdtA-like_BSH"/>
</dbReference>
<evidence type="ECO:0000259" key="12">
    <source>
        <dbReference type="Pfam" id="PF25967"/>
    </source>
</evidence>
<dbReference type="GO" id="GO:1990281">
    <property type="term" value="C:efflux pump complex"/>
    <property type="evidence" value="ECO:0007669"/>
    <property type="project" value="TreeGrafter"/>
</dbReference>
<dbReference type="Gene3D" id="2.40.30.170">
    <property type="match status" value="1"/>
</dbReference>
<dbReference type="Pfam" id="PF25876">
    <property type="entry name" value="HH_MFP_RND"/>
    <property type="match status" value="1"/>
</dbReference>
<dbReference type="OrthoDB" id="9783047at2"/>
<evidence type="ECO:0000259" key="10">
    <source>
        <dbReference type="Pfam" id="PF25917"/>
    </source>
</evidence>
<dbReference type="Gene3D" id="2.40.50.100">
    <property type="match status" value="1"/>
</dbReference>
<keyword evidence="3" id="KW-0813">Transport</keyword>
<gene>
    <name evidence="13" type="ORF">SAMN05444581_10858</name>
</gene>
<dbReference type="STRING" id="1612308.SAMN05444581_10858"/>
<feature type="region of interest" description="Disordered" evidence="7">
    <location>
        <begin position="406"/>
        <end position="438"/>
    </location>
</feature>
<evidence type="ECO:0000256" key="1">
    <source>
        <dbReference type="ARBA" id="ARBA00004236"/>
    </source>
</evidence>
<reference evidence="13 14" key="1">
    <citation type="submission" date="2016-10" db="EMBL/GenBank/DDBJ databases">
        <authorList>
            <person name="de Groot N.N."/>
        </authorList>
    </citation>
    <scope>NUCLEOTIDE SEQUENCE [LARGE SCALE GENOMIC DNA]</scope>
    <source>
        <strain evidence="13 14">NE2</strain>
    </source>
</reference>
<evidence type="ECO:0000256" key="3">
    <source>
        <dbReference type="ARBA" id="ARBA00022448"/>
    </source>
</evidence>
<dbReference type="InterPro" id="IPR058626">
    <property type="entry name" value="MdtA-like_b-barrel"/>
</dbReference>
<evidence type="ECO:0000259" key="9">
    <source>
        <dbReference type="Pfam" id="PF25876"/>
    </source>
</evidence>
<evidence type="ECO:0000256" key="6">
    <source>
        <dbReference type="ARBA" id="ARBA00023136"/>
    </source>
</evidence>
<feature type="domain" description="Multidrug resistance protein MdtA-like beta-barrel" evidence="11">
    <location>
        <begin position="253"/>
        <end position="335"/>
    </location>
</feature>
<feature type="domain" description="Multidrug resistance protein MdtA-like C-terminal permuted SH3" evidence="12">
    <location>
        <begin position="341"/>
        <end position="401"/>
    </location>
</feature>
<evidence type="ECO:0000256" key="2">
    <source>
        <dbReference type="ARBA" id="ARBA00009477"/>
    </source>
</evidence>
<dbReference type="FunFam" id="2.40.420.20:FF:000001">
    <property type="entry name" value="Efflux RND transporter periplasmic adaptor subunit"/>
    <property type="match status" value="1"/>
</dbReference>
<feature type="domain" description="Multidrug resistance protein MdtA-like alpha-helical hairpin" evidence="9">
    <location>
        <begin position="148"/>
        <end position="217"/>
    </location>
</feature>
<keyword evidence="4" id="KW-1003">Cell membrane</keyword>
<dbReference type="PANTHER" id="PTHR30469:SF12">
    <property type="entry name" value="MULTIDRUG RESISTANCE PROTEIN MDTA"/>
    <property type="match status" value="1"/>
</dbReference>
<dbReference type="PANTHER" id="PTHR30469">
    <property type="entry name" value="MULTIDRUG RESISTANCE PROTEIN MDTA"/>
    <property type="match status" value="1"/>
</dbReference>
<dbReference type="AlphaFoldDB" id="A0A1I3ZNU0"/>
<dbReference type="Pfam" id="PF25917">
    <property type="entry name" value="BSH_RND"/>
    <property type="match status" value="1"/>
</dbReference>
<dbReference type="SUPFAM" id="SSF111369">
    <property type="entry name" value="HlyD-like secretion proteins"/>
    <property type="match status" value="1"/>
</dbReference>
<feature type="domain" description="Multidrug resistance protein MdtA-like barrel-sandwich hybrid" evidence="10">
    <location>
        <begin position="108"/>
        <end position="249"/>
    </location>
</feature>
<evidence type="ECO:0000256" key="7">
    <source>
        <dbReference type="SAM" id="MobiDB-lite"/>
    </source>
</evidence>
<dbReference type="Gene3D" id="2.40.420.20">
    <property type="match status" value="1"/>
</dbReference>
<keyword evidence="5" id="KW-0997">Cell inner membrane</keyword>
<keyword evidence="8" id="KW-1133">Transmembrane helix</keyword>
<evidence type="ECO:0000256" key="8">
    <source>
        <dbReference type="SAM" id="Phobius"/>
    </source>
</evidence>
<name>A0A1I3ZNU0_9HYPH</name>
<comment type="subcellular location">
    <subcellularLocation>
        <location evidence="1">Cell membrane</location>
    </subcellularLocation>
</comment>
<keyword evidence="14" id="KW-1185">Reference proteome</keyword>
<comment type="similarity">
    <text evidence="2">Belongs to the membrane fusion protein (MFP) (TC 8.A.1) family.</text>
</comment>
<evidence type="ECO:0000313" key="13">
    <source>
        <dbReference type="EMBL" id="SFK45351.1"/>
    </source>
</evidence>
<evidence type="ECO:0000256" key="5">
    <source>
        <dbReference type="ARBA" id="ARBA00022519"/>
    </source>
</evidence>
<feature type="transmembrane region" description="Helical" evidence="8">
    <location>
        <begin position="46"/>
        <end position="63"/>
    </location>
</feature>
<dbReference type="Gene3D" id="1.10.287.470">
    <property type="entry name" value="Helix hairpin bin"/>
    <property type="match status" value="1"/>
</dbReference>
<dbReference type="NCBIfam" id="TIGR01730">
    <property type="entry name" value="RND_mfp"/>
    <property type="match status" value="1"/>
</dbReference>
<keyword evidence="8" id="KW-0812">Transmembrane</keyword>
<organism evidence="13 14">
    <name type="scientific">Methylocapsa palsarum</name>
    <dbReference type="NCBI Taxonomy" id="1612308"/>
    <lineage>
        <taxon>Bacteria</taxon>
        <taxon>Pseudomonadati</taxon>
        <taxon>Pseudomonadota</taxon>
        <taxon>Alphaproteobacteria</taxon>
        <taxon>Hyphomicrobiales</taxon>
        <taxon>Beijerinckiaceae</taxon>
        <taxon>Methylocapsa</taxon>
    </lineage>
</organism>
<protein>
    <submittedName>
        <fullName evidence="13">Membrane fusion protein, multidrug efflux system</fullName>
    </submittedName>
</protein>
<dbReference type="Pfam" id="PF25967">
    <property type="entry name" value="RND-MFP_C"/>
    <property type="match status" value="1"/>
</dbReference>
<evidence type="ECO:0000313" key="14">
    <source>
        <dbReference type="Proteomes" id="UP000198755"/>
    </source>
</evidence>
<keyword evidence="6 8" id="KW-0472">Membrane</keyword>
<dbReference type="InterPro" id="IPR058624">
    <property type="entry name" value="MdtA-like_HH"/>
</dbReference>
<dbReference type="InterPro" id="IPR058627">
    <property type="entry name" value="MdtA-like_C"/>
</dbReference>
<dbReference type="Proteomes" id="UP000198755">
    <property type="component" value="Unassembled WGS sequence"/>
</dbReference>
<accession>A0A1I3ZNU0</accession>
<dbReference type="GO" id="GO:0015562">
    <property type="term" value="F:efflux transmembrane transporter activity"/>
    <property type="evidence" value="ECO:0007669"/>
    <property type="project" value="TreeGrafter"/>
</dbReference>
<dbReference type="InterPro" id="IPR006143">
    <property type="entry name" value="RND_pump_MFP"/>
</dbReference>
<dbReference type="EMBL" id="FOSN01000008">
    <property type="protein sequence ID" value="SFK45351.1"/>
    <property type="molecule type" value="Genomic_DNA"/>
</dbReference>
<dbReference type="RefSeq" id="WP_091681953.1">
    <property type="nucleotide sequence ID" value="NZ_FOSN01000008.1"/>
</dbReference>